<feature type="region of interest" description="Disordered" evidence="1">
    <location>
        <begin position="656"/>
        <end position="695"/>
    </location>
</feature>
<evidence type="ECO:0000313" key="4">
    <source>
        <dbReference type="Proteomes" id="UP000183015"/>
    </source>
</evidence>
<organism evidence="3 4">
    <name type="scientific">Streptacidiphilus jiangxiensis</name>
    <dbReference type="NCBI Taxonomy" id="235985"/>
    <lineage>
        <taxon>Bacteria</taxon>
        <taxon>Bacillati</taxon>
        <taxon>Actinomycetota</taxon>
        <taxon>Actinomycetes</taxon>
        <taxon>Kitasatosporales</taxon>
        <taxon>Streptomycetaceae</taxon>
        <taxon>Streptacidiphilus</taxon>
    </lineage>
</organism>
<evidence type="ECO:0000313" key="3">
    <source>
        <dbReference type="EMBL" id="SEM01339.1"/>
    </source>
</evidence>
<protein>
    <submittedName>
        <fullName evidence="3">Predicted ATPase</fullName>
    </submittedName>
</protein>
<dbReference type="eggNOG" id="COG3903">
    <property type="taxonomic scope" value="Bacteria"/>
</dbReference>
<sequence>MTRVTWNGTAGTDGPWAEPCAARPLIGRERESALLHGLLSRHRLVTVTGPVGVGKSLLAVTALRARSRVTATALLLVRVPELAAFGSGAPWPGVPAPAAGGGRTAAQRLVAAVLAVLGGEAELDAAGEIGAALDAFTEAVSEPEHREPVLLLDDVDAVQAGALRLVALLLRRCPVLRVVVTARRPLGLGDERVLRLAPLPVRSGLGAPAVRLLLEHARTVRPGLVLDAAASAALVEICTALDGLPLALTHAARQLDSLEPVELAERLRERGRLGLGDPAADLPRHRTLRRALGTVEAQCDPRDRIVWSRVGMFAGSFTEESAAALCAGGGVDAEQVPACLVRLVAAGVLVPLGDPAGVRTARFGMSRLAAEFARERLAEAGGTTAAWDRLARHVVRIAATAGSLWDCGAQAQAVELVQDERPNLLAVLRRPAATPEQADALLPAVLDLWFWWVRHDPDEGRRLLGALLARCSGAEALVHRAQWLAVWLGARVEVGTVGLDPLGAAWAAALLADDRAGVGRIAFVQALAAWRDGDPEAAVRLLREAVELVPGYAPGGPSAATVLAVLALVEAEHAPRRARRSAWRAITWAGGSGDGWSCRLARHALALLDAHAGRPGPAARRARRMLAVQRPDLPTPPGTAALRRLAEAVAAQNVGVREGEGVEPSAASRSRRAGRVDARDAVPLPPPPGRPAAVRSEVCGALRDVAEERVGLRPAEQGRIGGAQRASRRN</sequence>
<dbReference type="STRING" id="235985.SAMN05414137_116220"/>
<dbReference type="SUPFAM" id="SSF52540">
    <property type="entry name" value="P-loop containing nucleoside triphosphate hydrolases"/>
    <property type="match status" value="1"/>
</dbReference>
<dbReference type="EMBL" id="FOAZ01000016">
    <property type="protein sequence ID" value="SEM01339.1"/>
    <property type="molecule type" value="Genomic_DNA"/>
</dbReference>
<evidence type="ECO:0000256" key="1">
    <source>
        <dbReference type="SAM" id="MobiDB-lite"/>
    </source>
</evidence>
<feature type="domain" description="Orc1-like AAA ATPase" evidence="2">
    <location>
        <begin position="24"/>
        <end position="174"/>
    </location>
</feature>
<dbReference type="InterPro" id="IPR041664">
    <property type="entry name" value="AAA_16"/>
</dbReference>
<evidence type="ECO:0000259" key="2">
    <source>
        <dbReference type="Pfam" id="PF13191"/>
    </source>
</evidence>
<keyword evidence="4" id="KW-1185">Reference proteome</keyword>
<dbReference type="SUPFAM" id="SSF48452">
    <property type="entry name" value="TPR-like"/>
    <property type="match status" value="1"/>
</dbReference>
<dbReference type="PANTHER" id="PTHR47691">
    <property type="entry name" value="REGULATOR-RELATED"/>
    <property type="match status" value="1"/>
</dbReference>
<reference evidence="4" key="1">
    <citation type="submission" date="2016-10" db="EMBL/GenBank/DDBJ databases">
        <authorList>
            <person name="Varghese N."/>
        </authorList>
    </citation>
    <scope>NUCLEOTIDE SEQUENCE [LARGE SCALE GENOMIC DNA]</scope>
    <source>
        <strain evidence="4">DSM 45096 / BCRC 16803 / CGMCC 4.1857 / CIP 109030 / JCM 12277 / KCTC 19219 / NBRC 100920 / 33214</strain>
    </source>
</reference>
<gene>
    <name evidence="3" type="ORF">SAMN05414137_116220</name>
</gene>
<proteinExistence type="predicted"/>
<dbReference type="Pfam" id="PF13191">
    <property type="entry name" value="AAA_16"/>
    <property type="match status" value="1"/>
</dbReference>
<dbReference type="InterPro" id="IPR011990">
    <property type="entry name" value="TPR-like_helical_dom_sf"/>
</dbReference>
<dbReference type="Gene3D" id="3.40.50.300">
    <property type="entry name" value="P-loop containing nucleotide triphosphate hydrolases"/>
    <property type="match status" value="1"/>
</dbReference>
<dbReference type="InterPro" id="IPR027417">
    <property type="entry name" value="P-loop_NTPase"/>
</dbReference>
<accession>A0A1H7UX67</accession>
<dbReference type="Proteomes" id="UP000183015">
    <property type="component" value="Unassembled WGS sequence"/>
</dbReference>
<dbReference type="PANTHER" id="PTHR47691:SF3">
    <property type="entry name" value="HTH-TYPE TRANSCRIPTIONAL REGULATOR RV0890C-RELATED"/>
    <property type="match status" value="1"/>
</dbReference>
<name>A0A1H7UX67_STRJI</name>
<feature type="region of interest" description="Disordered" evidence="1">
    <location>
        <begin position="707"/>
        <end position="730"/>
    </location>
</feature>
<dbReference type="AlphaFoldDB" id="A0A1H7UX67"/>